<accession>A0ABU7AQP1</accession>
<sequence length="73" mass="8414">MTSPKYETMNLTCCRVSLLFWFSVTNSVSVKLSDVVNAEKDIRHSLHYICQVIIKLPHTELFGSMQFNVPDHL</sequence>
<keyword evidence="1" id="KW-0732">Signal</keyword>
<evidence type="ECO:0000313" key="2">
    <source>
        <dbReference type="EMBL" id="MED6240562.1"/>
    </source>
</evidence>
<feature type="signal peptide" evidence="1">
    <location>
        <begin position="1"/>
        <end position="27"/>
    </location>
</feature>
<keyword evidence="3" id="KW-1185">Reference proteome</keyword>
<evidence type="ECO:0000256" key="1">
    <source>
        <dbReference type="SAM" id="SignalP"/>
    </source>
</evidence>
<dbReference type="EMBL" id="JAHUTI010024832">
    <property type="protein sequence ID" value="MED6240562.1"/>
    <property type="molecule type" value="Genomic_DNA"/>
</dbReference>
<protein>
    <recommendedName>
        <fullName evidence="4">Secreted protein</fullName>
    </recommendedName>
</protein>
<dbReference type="Proteomes" id="UP001345963">
    <property type="component" value="Unassembled WGS sequence"/>
</dbReference>
<evidence type="ECO:0008006" key="4">
    <source>
        <dbReference type="Google" id="ProtNLM"/>
    </source>
</evidence>
<feature type="chain" id="PRO_5045687235" description="Secreted protein" evidence="1">
    <location>
        <begin position="28"/>
        <end position="73"/>
    </location>
</feature>
<organism evidence="2 3">
    <name type="scientific">Ataeniobius toweri</name>
    <dbReference type="NCBI Taxonomy" id="208326"/>
    <lineage>
        <taxon>Eukaryota</taxon>
        <taxon>Metazoa</taxon>
        <taxon>Chordata</taxon>
        <taxon>Craniata</taxon>
        <taxon>Vertebrata</taxon>
        <taxon>Euteleostomi</taxon>
        <taxon>Actinopterygii</taxon>
        <taxon>Neopterygii</taxon>
        <taxon>Teleostei</taxon>
        <taxon>Neoteleostei</taxon>
        <taxon>Acanthomorphata</taxon>
        <taxon>Ovalentaria</taxon>
        <taxon>Atherinomorphae</taxon>
        <taxon>Cyprinodontiformes</taxon>
        <taxon>Goodeidae</taxon>
        <taxon>Ataeniobius</taxon>
    </lineage>
</organism>
<comment type="caution">
    <text evidence="2">The sequence shown here is derived from an EMBL/GenBank/DDBJ whole genome shotgun (WGS) entry which is preliminary data.</text>
</comment>
<reference evidence="2 3" key="1">
    <citation type="submission" date="2021-07" db="EMBL/GenBank/DDBJ databases">
        <authorList>
            <person name="Palmer J.M."/>
        </authorList>
    </citation>
    <scope>NUCLEOTIDE SEQUENCE [LARGE SCALE GENOMIC DNA]</scope>
    <source>
        <strain evidence="2 3">AT_MEX2019</strain>
        <tissue evidence="2">Muscle</tissue>
    </source>
</reference>
<name>A0ABU7AQP1_9TELE</name>
<evidence type="ECO:0000313" key="3">
    <source>
        <dbReference type="Proteomes" id="UP001345963"/>
    </source>
</evidence>
<proteinExistence type="predicted"/>
<gene>
    <name evidence="2" type="ORF">ATANTOWER_023287</name>
</gene>